<gene>
    <name evidence="1" type="ORF">TELCIR_22891</name>
</gene>
<protein>
    <submittedName>
        <fullName evidence="1">Uncharacterized protein</fullName>
    </submittedName>
</protein>
<sequence>MLGFPTEEQTELEISISKRCSVRDEDNLVPHEDGSMREVDEVRWFVYRKLHYIWVEKVKKIVDIDDERDGHWVTPGDVISQAPSHVFHDAIKRGTGFDEHEVSST</sequence>
<evidence type="ECO:0000313" key="1">
    <source>
        <dbReference type="EMBL" id="PIO55721.1"/>
    </source>
</evidence>
<organism evidence="1 2">
    <name type="scientific">Teladorsagia circumcincta</name>
    <name type="common">Brown stomach worm</name>
    <name type="synonym">Ostertagia circumcincta</name>
    <dbReference type="NCBI Taxonomy" id="45464"/>
    <lineage>
        <taxon>Eukaryota</taxon>
        <taxon>Metazoa</taxon>
        <taxon>Ecdysozoa</taxon>
        <taxon>Nematoda</taxon>
        <taxon>Chromadorea</taxon>
        <taxon>Rhabditida</taxon>
        <taxon>Rhabditina</taxon>
        <taxon>Rhabditomorpha</taxon>
        <taxon>Strongyloidea</taxon>
        <taxon>Trichostrongylidae</taxon>
        <taxon>Teladorsagia</taxon>
    </lineage>
</organism>
<keyword evidence="2" id="KW-1185">Reference proteome</keyword>
<dbReference type="OrthoDB" id="48943at2759"/>
<evidence type="ECO:0000313" key="2">
    <source>
        <dbReference type="Proteomes" id="UP000230423"/>
    </source>
</evidence>
<proteinExistence type="predicted"/>
<accession>A0A2G9TCM5</accession>
<dbReference type="AlphaFoldDB" id="A0A2G9TCM5"/>
<reference evidence="1 2" key="1">
    <citation type="submission" date="2015-09" db="EMBL/GenBank/DDBJ databases">
        <title>Draft genome of the parasitic nematode Teladorsagia circumcincta isolate WARC Sus (inbred).</title>
        <authorList>
            <person name="Mitreva M."/>
        </authorList>
    </citation>
    <scope>NUCLEOTIDE SEQUENCE [LARGE SCALE GENOMIC DNA]</scope>
    <source>
        <strain evidence="1 2">S</strain>
    </source>
</reference>
<name>A0A2G9TCM5_TELCI</name>
<dbReference type="EMBL" id="KZ384508">
    <property type="protein sequence ID" value="PIO55721.1"/>
    <property type="molecule type" value="Genomic_DNA"/>
</dbReference>
<dbReference type="Proteomes" id="UP000230423">
    <property type="component" value="Unassembled WGS sequence"/>
</dbReference>